<accession>A0A382P266</accession>
<dbReference type="AlphaFoldDB" id="A0A382P266"/>
<dbReference type="EMBL" id="UINC01104389">
    <property type="protein sequence ID" value="SVC67494.1"/>
    <property type="molecule type" value="Genomic_DNA"/>
</dbReference>
<name>A0A382P266_9ZZZZ</name>
<organism evidence="1">
    <name type="scientific">marine metagenome</name>
    <dbReference type="NCBI Taxonomy" id="408172"/>
    <lineage>
        <taxon>unclassified sequences</taxon>
        <taxon>metagenomes</taxon>
        <taxon>ecological metagenomes</taxon>
    </lineage>
</organism>
<feature type="non-terminal residue" evidence="1">
    <location>
        <position position="328"/>
    </location>
</feature>
<proteinExistence type="predicted"/>
<protein>
    <submittedName>
        <fullName evidence="1">Uncharacterized protein</fullName>
    </submittedName>
</protein>
<sequence>MKKFTFMLILLIATVFGQNRFGQETQKNKNAEEPINTIIQNRTESVPRRISYQGLITKADGTPTENGSYEILFKVYDTADGGDSLWSESQYITVTNGIISTVLGNTNPFTAIPQEAYLELTVEGSILSPRQLLTSVFYSILSDTSGYARTADYDDLLDLPDLDVYVLKDSLENYTTSSDLYDTLSIYQQLDSNLTDLVEDGILSASKVEYGITSQGTEGQAWISDGDGSGEWGIPTAIKADDIITGDGDINIITTDGEINIVPAEGSSVVLDSTIIIDGEVLGHKDDTDLITLSPDTLIVAGTIVASALTGGAVLDEDDMVSDSETHL</sequence>
<reference evidence="1" key="1">
    <citation type="submission" date="2018-05" db="EMBL/GenBank/DDBJ databases">
        <authorList>
            <person name="Lanie J.A."/>
            <person name="Ng W.-L."/>
            <person name="Kazmierczak K.M."/>
            <person name="Andrzejewski T.M."/>
            <person name="Davidsen T.M."/>
            <person name="Wayne K.J."/>
            <person name="Tettelin H."/>
            <person name="Glass J.I."/>
            <person name="Rusch D."/>
            <person name="Podicherti R."/>
            <person name="Tsui H.-C.T."/>
            <person name="Winkler M.E."/>
        </authorList>
    </citation>
    <scope>NUCLEOTIDE SEQUENCE</scope>
</reference>
<evidence type="ECO:0000313" key="1">
    <source>
        <dbReference type="EMBL" id="SVC67494.1"/>
    </source>
</evidence>
<gene>
    <name evidence="1" type="ORF">METZ01_LOCUS320348</name>
</gene>